<dbReference type="EMBL" id="CAMPGE010015033">
    <property type="protein sequence ID" value="CAI2373674.1"/>
    <property type="molecule type" value="Genomic_DNA"/>
</dbReference>
<dbReference type="NCBIfam" id="TIGR00729">
    <property type="entry name" value="ribonuclease HII"/>
    <property type="match status" value="1"/>
</dbReference>
<evidence type="ECO:0000313" key="11">
    <source>
        <dbReference type="EMBL" id="CAI2373674.1"/>
    </source>
</evidence>
<comment type="similarity">
    <text evidence="3">Belongs to the RNase HII family. Eukaryotic subfamily.</text>
</comment>
<dbReference type="PANTHER" id="PTHR10954">
    <property type="entry name" value="RIBONUCLEASE H2 SUBUNIT A"/>
    <property type="match status" value="1"/>
</dbReference>
<feature type="binding site" evidence="8">
    <location>
        <position position="21"/>
    </location>
    <ligand>
        <name>a divalent metal cation</name>
        <dbReference type="ChEBI" id="CHEBI:60240"/>
    </ligand>
</feature>
<dbReference type="GO" id="GO:0003723">
    <property type="term" value="F:RNA binding"/>
    <property type="evidence" value="ECO:0007669"/>
    <property type="project" value="UniProtKB-UniRule"/>
</dbReference>
<evidence type="ECO:0000256" key="2">
    <source>
        <dbReference type="ARBA" id="ARBA00001946"/>
    </source>
</evidence>
<keyword evidence="12" id="KW-1185">Reference proteome</keyword>
<feature type="domain" description="RNase H type-2" evidence="10">
    <location>
        <begin position="14"/>
        <end position="244"/>
    </location>
</feature>
<keyword evidence="5 8" id="KW-0479">Metal-binding</keyword>
<comment type="cofactor">
    <cofactor evidence="2">
        <name>Mg(2+)</name>
        <dbReference type="ChEBI" id="CHEBI:18420"/>
    </cofactor>
</comment>
<dbReference type="InterPro" id="IPR004649">
    <property type="entry name" value="RNase_H2_suA"/>
</dbReference>
<dbReference type="Proteomes" id="UP001295684">
    <property type="component" value="Unassembled WGS sequence"/>
</dbReference>
<accession>A0AAD1XJ76</accession>
<dbReference type="GO" id="GO:0004523">
    <property type="term" value="F:RNA-DNA hybrid ribonuclease activity"/>
    <property type="evidence" value="ECO:0007669"/>
    <property type="project" value="UniProtKB-UniRule"/>
</dbReference>
<dbReference type="PANTHER" id="PTHR10954:SF7">
    <property type="entry name" value="RIBONUCLEASE H2 SUBUNIT A"/>
    <property type="match status" value="1"/>
</dbReference>
<dbReference type="Gene3D" id="3.30.420.10">
    <property type="entry name" value="Ribonuclease H-like superfamily/Ribonuclease H"/>
    <property type="match status" value="1"/>
</dbReference>
<sequence length="295" mass="33516">MIEEEGGKVFKDKQCCLGIDEAGRGPVLGPMVYACCYWPIEFQDANPELFKAYVDSKKTTEKEREGIYKKIAAGRDEGLLNYKYFNLDPNVLSNDQLGNVRNLNEISHDTAIALIEATIKEGTDLKEVYVDTVGPPDKYKKKLENYFAGSGISFVVESKADDSYRCVSAASIVAKFHRDAFLKNWEFVEPGFKDPSHKVFGCGYPGDDITKEWLKEHYDKVFGFPTIVRFSWSTCDRFINDQKMKPDSEKISCYFPCQKIKKESFLTESYMPNTDEKKALEDISGPARVLGLQPF</sequence>
<name>A0AAD1XJ76_EUPCR</name>
<evidence type="ECO:0000259" key="10">
    <source>
        <dbReference type="PROSITE" id="PS51975"/>
    </source>
</evidence>
<keyword evidence="6 8" id="KW-0255">Endonuclease</keyword>
<organism evidence="11 12">
    <name type="scientific">Euplotes crassus</name>
    <dbReference type="NCBI Taxonomy" id="5936"/>
    <lineage>
        <taxon>Eukaryota</taxon>
        <taxon>Sar</taxon>
        <taxon>Alveolata</taxon>
        <taxon>Ciliophora</taxon>
        <taxon>Intramacronucleata</taxon>
        <taxon>Spirotrichea</taxon>
        <taxon>Hypotrichia</taxon>
        <taxon>Euplotida</taxon>
        <taxon>Euplotidae</taxon>
        <taxon>Moneuplotes</taxon>
    </lineage>
</organism>
<dbReference type="GO" id="GO:0046872">
    <property type="term" value="F:metal ion binding"/>
    <property type="evidence" value="ECO:0007669"/>
    <property type="project" value="UniProtKB-KW"/>
</dbReference>
<dbReference type="InterPro" id="IPR036397">
    <property type="entry name" value="RNaseH_sf"/>
</dbReference>
<evidence type="ECO:0000313" key="12">
    <source>
        <dbReference type="Proteomes" id="UP001295684"/>
    </source>
</evidence>
<dbReference type="FunFam" id="1.10.10.460:FF:000001">
    <property type="entry name" value="Ribonuclease"/>
    <property type="match status" value="1"/>
</dbReference>
<gene>
    <name evidence="11" type="ORF">ECRASSUSDP1_LOCUS15020</name>
</gene>
<dbReference type="GO" id="GO:0043137">
    <property type="term" value="P:DNA replication, removal of RNA primer"/>
    <property type="evidence" value="ECO:0007669"/>
    <property type="project" value="TreeGrafter"/>
</dbReference>
<reference evidence="11" key="1">
    <citation type="submission" date="2023-07" db="EMBL/GenBank/DDBJ databases">
        <authorList>
            <consortium name="AG Swart"/>
            <person name="Singh M."/>
            <person name="Singh A."/>
            <person name="Seah K."/>
            <person name="Emmerich C."/>
        </authorList>
    </citation>
    <scope>NUCLEOTIDE SEQUENCE</scope>
    <source>
        <strain evidence="11">DP1</strain>
    </source>
</reference>
<evidence type="ECO:0000256" key="9">
    <source>
        <dbReference type="RuleBase" id="RU003515"/>
    </source>
</evidence>
<dbReference type="EC" id="3.1.26.4" evidence="9"/>
<dbReference type="GO" id="GO:0006298">
    <property type="term" value="P:mismatch repair"/>
    <property type="evidence" value="ECO:0007669"/>
    <property type="project" value="TreeGrafter"/>
</dbReference>
<dbReference type="InterPro" id="IPR001352">
    <property type="entry name" value="RNase_HII/HIII"/>
</dbReference>
<comment type="function">
    <text evidence="9">Endonuclease that specifically degrades the RNA of RNA-DNA hybrids.</text>
</comment>
<feature type="binding site" evidence="8">
    <location>
        <position position="20"/>
    </location>
    <ligand>
        <name>a divalent metal cation</name>
        <dbReference type="ChEBI" id="CHEBI:60240"/>
    </ligand>
</feature>
<evidence type="ECO:0000256" key="5">
    <source>
        <dbReference type="ARBA" id="ARBA00022723"/>
    </source>
</evidence>
<protein>
    <recommendedName>
        <fullName evidence="9">Ribonuclease</fullName>
        <ecNumber evidence="9">3.1.26.4</ecNumber>
    </recommendedName>
</protein>
<dbReference type="InterPro" id="IPR023160">
    <property type="entry name" value="RNase_HII_hlx-loop-hlx_cap_dom"/>
</dbReference>
<evidence type="ECO:0000256" key="1">
    <source>
        <dbReference type="ARBA" id="ARBA00000077"/>
    </source>
</evidence>
<dbReference type="CDD" id="cd07181">
    <property type="entry name" value="RNase_HII_eukaryota_like"/>
    <property type="match status" value="1"/>
</dbReference>
<dbReference type="InterPro" id="IPR012337">
    <property type="entry name" value="RNaseH-like_sf"/>
</dbReference>
<proteinExistence type="inferred from homology"/>
<evidence type="ECO:0000256" key="7">
    <source>
        <dbReference type="ARBA" id="ARBA00022801"/>
    </source>
</evidence>
<keyword evidence="7 8" id="KW-0378">Hydrolase</keyword>
<dbReference type="PROSITE" id="PS51975">
    <property type="entry name" value="RNASE_H_2"/>
    <property type="match status" value="1"/>
</dbReference>
<dbReference type="InterPro" id="IPR024567">
    <property type="entry name" value="RNase_HII/HIII_dom"/>
</dbReference>
<dbReference type="GO" id="GO:0032299">
    <property type="term" value="C:ribonuclease H2 complex"/>
    <property type="evidence" value="ECO:0007669"/>
    <property type="project" value="TreeGrafter"/>
</dbReference>
<keyword evidence="4 8" id="KW-0540">Nuclease</keyword>
<dbReference type="Gene3D" id="1.10.10.460">
    <property type="entry name" value="Ribonuclease hii. Domain 2"/>
    <property type="match status" value="1"/>
</dbReference>
<evidence type="ECO:0000256" key="6">
    <source>
        <dbReference type="ARBA" id="ARBA00022759"/>
    </source>
</evidence>
<comment type="cofactor">
    <cofactor evidence="8">
        <name>Mn(2+)</name>
        <dbReference type="ChEBI" id="CHEBI:29035"/>
    </cofactor>
    <cofactor evidence="8">
        <name>Mg(2+)</name>
        <dbReference type="ChEBI" id="CHEBI:18420"/>
    </cofactor>
    <text evidence="8">Manganese or magnesium. Binds 1 divalent metal ion per monomer in the absence of substrate. May bind a second metal ion after substrate binding.</text>
</comment>
<dbReference type="SUPFAM" id="SSF53098">
    <property type="entry name" value="Ribonuclease H-like"/>
    <property type="match status" value="1"/>
</dbReference>
<evidence type="ECO:0000256" key="3">
    <source>
        <dbReference type="ARBA" id="ARBA00007058"/>
    </source>
</evidence>
<comment type="catalytic activity">
    <reaction evidence="1 8 9">
        <text>Endonucleolytic cleavage to 5'-phosphomonoester.</text>
        <dbReference type="EC" id="3.1.26.4"/>
    </reaction>
</comment>
<evidence type="ECO:0000256" key="8">
    <source>
        <dbReference type="PROSITE-ProRule" id="PRU01319"/>
    </source>
</evidence>
<feature type="binding site" evidence="8">
    <location>
        <position position="131"/>
    </location>
    <ligand>
        <name>a divalent metal cation</name>
        <dbReference type="ChEBI" id="CHEBI:60240"/>
    </ligand>
</feature>
<comment type="caution">
    <text evidence="11">The sequence shown here is derived from an EMBL/GenBank/DDBJ whole genome shotgun (WGS) entry which is preliminary data.</text>
</comment>
<dbReference type="Pfam" id="PF01351">
    <property type="entry name" value="RNase_HII"/>
    <property type="match status" value="1"/>
</dbReference>
<evidence type="ECO:0000256" key="4">
    <source>
        <dbReference type="ARBA" id="ARBA00022722"/>
    </source>
</evidence>
<dbReference type="AlphaFoldDB" id="A0AAD1XJ76"/>